<evidence type="ECO:0000256" key="1">
    <source>
        <dbReference type="ARBA" id="ARBA00022741"/>
    </source>
</evidence>
<comment type="caution">
    <text evidence="11">The sequence shown here is derived from an EMBL/GenBank/DDBJ whole genome shotgun (WGS) entry which is preliminary data.</text>
</comment>
<dbReference type="InterPro" id="IPR001650">
    <property type="entry name" value="Helicase_C-like"/>
</dbReference>
<dbReference type="GO" id="GO:0016787">
    <property type="term" value="F:hydrolase activity"/>
    <property type="evidence" value="ECO:0007669"/>
    <property type="project" value="UniProtKB-KW"/>
</dbReference>
<dbReference type="Pfam" id="PF00270">
    <property type="entry name" value="DEAD"/>
    <property type="match status" value="1"/>
</dbReference>
<keyword evidence="3 6" id="KW-0067">ATP-binding</keyword>
<evidence type="ECO:0000256" key="4">
    <source>
        <dbReference type="ARBA" id="ARBA00022884"/>
    </source>
</evidence>
<dbReference type="InterPro" id="IPR014001">
    <property type="entry name" value="Helicase_ATP-bd"/>
</dbReference>
<evidence type="ECO:0000259" key="10">
    <source>
        <dbReference type="PROSITE" id="PS51195"/>
    </source>
</evidence>
<reference evidence="11" key="1">
    <citation type="journal article" date="2020" name="bioRxiv">
        <title>Hybrid origin of Populus tomentosa Carr. identified through genome sequencing and phylogenomic analysis.</title>
        <authorList>
            <person name="An X."/>
            <person name="Gao K."/>
            <person name="Chen Z."/>
            <person name="Li J."/>
            <person name="Yang X."/>
            <person name="Yang X."/>
            <person name="Zhou J."/>
            <person name="Guo T."/>
            <person name="Zhao T."/>
            <person name="Huang S."/>
            <person name="Miao D."/>
            <person name="Khan W.U."/>
            <person name="Rao P."/>
            <person name="Ye M."/>
            <person name="Lei B."/>
            <person name="Liao W."/>
            <person name="Wang J."/>
            <person name="Ji L."/>
            <person name="Li Y."/>
            <person name="Guo B."/>
            <person name="Mustafa N.S."/>
            <person name="Li S."/>
            <person name="Yun Q."/>
            <person name="Keller S.R."/>
            <person name="Mao J."/>
            <person name="Zhang R."/>
            <person name="Strauss S.H."/>
        </authorList>
    </citation>
    <scope>NUCLEOTIDE SEQUENCE</scope>
    <source>
        <strain evidence="11">GM15</strain>
        <tissue evidence="11">Leaf</tissue>
    </source>
</reference>
<evidence type="ECO:0000256" key="2">
    <source>
        <dbReference type="ARBA" id="ARBA00022801"/>
    </source>
</evidence>
<comment type="function">
    <text evidence="6">RNA helicase.</text>
</comment>
<dbReference type="EMBL" id="JAAWWB010000002">
    <property type="protein sequence ID" value="KAG6788349.1"/>
    <property type="molecule type" value="Genomic_DNA"/>
</dbReference>
<dbReference type="PANTHER" id="PTHR24031">
    <property type="entry name" value="RNA HELICASE"/>
    <property type="match status" value="1"/>
</dbReference>
<feature type="region of interest" description="Disordered" evidence="7">
    <location>
        <begin position="197"/>
        <end position="233"/>
    </location>
</feature>
<comment type="domain">
    <text evidence="6">The Q motif is unique to and characteristic of the DEAD box family of RNA helicases and controls ATP binding and hydrolysis.</text>
</comment>
<evidence type="ECO:0000313" key="11">
    <source>
        <dbReference type="EMBL" id="KAG6788349.1"/>
    </source>
</evidence>
<keyword evidence="1 6" id="KW-0547">Nucleotide-binding</keyword>
<keyword evidence="12" id="KW-1185">Reference proteome</keyword>
<protein>
    <recommendedName>
        <fullName evidence="6">ATP-dependent RNA helicase</fullName>
        <ecNumber evidence="6">3.6.4.13</ecNumber>
    </recommendedName>
</protein>
<dbReference type="EC" id="3.6.4.13" evidence="6"/>
<feature type="compositionally biased region" description="Polar residues" evidence="7">
    <location>
        <begin position="153"/>
        <end position="163"/>
    </location>
</feature>
<dbReference type="AlphaFoldDB" id="A0A8X8DD71"/>
<dbReference type="Proteomes" id="UP000886885">
    <property type="component" value="Chromosome 1D"/>
</dbReference>
<comment type="similarity">
    <text evidence="6">Belongs to the DEAD box helicase family.</text>
</comment>
<evidence type="ECO:0000256" key="3">
    <source>
        <dbReference type="ARBA" id="ARBA00022840"/>
    </source>
</evidence>
<dbReference type="OrthoDB" id="193716at2759"/>
<feature type="region of interest" description="Disordered" evidence="7">
    <location>
        <begin position="141"/>
        <end position="165"/>
    </location>
</feature>
<feature type="region of interest" description="Disordered" evidence="7">
    <location>
        <begin position="267"/>
        <end position="300"/>
    </location>
</feature>
<dbReference type="PROSITE" id="PS51192">
    <property type="entry name" value="HELICASE_ATP_BIND_1"/>
    <property type="match status" value="1"/>
</dbReference>
<dbReference type="Pfam" id="PF00271">
    <property type="entry name" value="Helicase_C"/>
    <property type="match status" value="1"/>
</dbReference>
<evidence type="ECO:0000313" key="12">
    <source>
        <dbReference type="Proteomes" id="UP000886885"/>
    </source>
</evidence>
<evidence type="ECO:0000259" key="8">
    <source>
        <dbReference type="PROSITE" id="PS51192"/>
    </source>
</evidence>
<keyword evidence="6" id="KW-0347">Helicase</keyword>
<keyword evidence="4 6" id="KW-0694">RNA-binding</keyword>
<evidence type="ECO:0000256" key="5">
    <source>
        <dbReference type="PROSITE-ProRule" id="PRU00552"/>
    </source>
</evidence>
<dbReference type="SMART" id="SM00490">
    <property type="entry name" value="HELICc"/>
    <property type="match status" value="1"/>
</dbReference>
<evidence type="ECO:0000256" key="6">
    <source>
        <dbReference type="RuleBase" id="RU365068"/>
    </source>
</evidence>
<feature type="domain" description="Helicase C-terminal" evidence="9">
    <location>
        <begin position="626"/>
        <end position="787"/>
    </location>
</feature>
<sequence>MSVHQTLSVWHFHFPFAIMYQSLIHRSKPLSEQLRTRIFIRLMGGGPRTFPGGLNKWQWKRLHEKKAKEKEKRLLDQEKQLYQARMRSHIRSKLAGQPDPNLNPDPSEFNPMSPKEHIKALADRFMKEGAEDLWNEMDGPLKAPSDERPGFVGTNQRPGSINSPLDLRKLMSEGCNVSRHREENGFHRVKNRDYSTRRDLDFGSSGVSVKPSVRKERKFRRNESSSSDDDEDYGFVNDKVMNFGRDSGNERGAVSNSRNVSEFMKNKGFETQKQRRFGRNESDDLEGGGERRGRSAKEIGSRDALGKYDVKKTRRVPLKELENDFASEVELIRYELGRKKKLAGNDGDNEDEDSILSDKRLKRMGKVKGRTLHVLESLGFDEYGLFPLTVKALTAAGYVQMTRVQEATLSVCLEGKDAMVKAKTGKGKSAAFLLPAIEAVLKARSSNAKLRVSPIYVLILCPTRELASQIAAEANAILKYHDGIVMQTLVGGTRFKDDQRCLESDPCQILVATPGRLLDHIENKGGLSMHLKGLKMLILDEADHLLDLGFRKDVEKIVDCLPRQRQSLLFSATIPKEVHRISQLVLKREHDFVNTVGVSCMETPAKIKQSFLVSPQELHFQVVHYLLKEHIQKAPDYKVIVFCTTGMVTSLMYLLLREMKMNVREMHSRKPQLYRTRVSDEFQESNRLILVTSDVSARGMNYPDVTLVIQMEESMSKIDSSVKEGAYHAWLDYYNPIREIGRDKTSLADLANRFSESIGLQKPPSLCRKTALKMGLKDIPGLAPAFNHHAIASSKLCNCAFDGLFYCVIQCSVLMIWILFDSGLRTTMHSNTRTPEDTLELQMQIDRLRMYSKQICFKELQKVLDH</sequence>
<proteinExistence type="inferred from homology"/>
<dbReference type="GO" id="GO:0003723">
    <property type="term" value="F:RNA binding"/>
    <property type="evidence" value="ECO:0007669"/>
    <property type="project" value="UniProtKB-UniRule"/>
</dbReference>
<dbReference type="InterPro" id="IPR014014">
    <property type="entry name" value="RNA_helicase_DEAD_Q_motif"/>
</dbReference>
<evidence type="ECO:0000259" key="9">
    <source>
        <dbReference type="PROSITE" id="PS51194"/>
    </source>
</evidence>
<keyword evidence="2 6" id="KW-0378">Hydrolase</keyword>
<gene>
    <name evidence="11" type="ORF">POTOM_004414</name>
</gene>
<dbReference type="GO" id="GO:0003724">
    <property type="term" value="F:RNA helicase activity"/>
    <property type="evidence" value="ECO:0007669"/>
    <property type="project" value="UniProtKB-EC"/>
</dbReference>
<feature type="domain" description="DEAD-box RNA helicase Q" evidence="10">
    <location>
        <begin position="378"/>
        <end position="406"/>
    </location>
</feature>
<evidence type="ECO:0000256" key="7">
    <source>
        <dbReference type="SAM" id="MobiDB-lite"/>
    </source>
</evidence>
<feature type="domain" description="Helicase ATP-binding" evidence="8">
    <location>
        <begin position="409"/>
        <end position="592"/>
    </location>
</feature>
<organism evidence="11 12">
    <name type="scientific">Populus tomentosa</name>
    <name type="common">Chinese white poplar</name>
    <dbReference type="NCBI Taxonomy" id="118781"/>
    <lineage>
        <taxon>Eukaryota</taxon>
        <taxon>Viridiplantae</taxon>
        <taxon>Streptophyta</taxon>
        <taxon>Embryophyta</taxon>
        <taxon>Tracheophyta</taxon>
        <taxon>Spermatophyta</taxon>
        <taxon>Magnoliopsida</taxon>
        <taxon>eudicotyledons</taxon>
        <taxon>Gunneridae</taxon>
        <taxon>Pentapetalae</taxon>
        <taxon>rosids</taxon>
        <taxon>fabids</taxon>
        <taxon>Malpighiales</taxon>
        <taxon>Salicaceae</taxon>
        <taxon>Saliceae</taxon>
        <taxon>Populus</taxon>
    </lineage>
</organism>
<feature type="short sequence motif" description="Q motif" evidence="5">
    <location>
        <begin position="378"/>
        <end position="406"/>
    </location>
</feature>
<dbReference type="PROSITE" id="PS51195">
    <property type="entry name" value="Q_MOTIF"/>
    <property type="match status" value="1"/>
</dbReference>
<comment type="catalytic activity">
    <reaction evidence="6">
        <text>ATP + H2O = ADP + phosphate + H(+)</text>
        <dbReference type="Rhea" id="RHEA:13065"/>
        <dbReference type="ChEBI" id="CHEBI:15377"/>
        <dbReference type="ChEBI" id="CHEBI:15378"/>
        <dbReference type="ChEBI" id="CHEBI:30616"/>
        <dbReference type="ChEBI" id="CHEBI:43474"/>
        <dbReference type="ChEBI" id="CHEBI:456216"/>
        <dbReference type="EC" id="3.6.4.13"/>
    </reaction>
</comment>
<dbReference type="SMART" id="SM00487">
    <property type="entry name" value="DEXDc"/>
    <property type="match status" value="1"/>
</dbReference>
<accession>A0A8X8DD71</accession>
<dbReference type="PROSITE" id="PS51194">
    <property type="entry name" value="HELICASE_CTER"/>
    <property type="match status" value="1"/>
</dbReference>
<name>A0A8X8DD71_POPTO</name>
<dbReference type="GO" id="GO:0005524">
    <property type="term" value="F:ATP binding"/>
    <property type="evidence" value="ECO:0007669"/>
    <property type="project" value="UniProtKB-UniRule"/>
</dbReference>
<dbReference type="InterPro" id="IPR011545">
    <property type="entry name" value="DEAD/DEAH_box_helicase_dom"/>
</dbReference>